<dbReference type="GO" id="GO:0003677">
    <property type="term" value="F:DNA binding"/>
    <property type="evidence" value="ECO:0007669"/>
    <property type="project" value="UniProtKB-KW"/>
</dbReference>
<feature type="domain" description="Restriction endonuclease type I HsdR N-terminal" evidence="11">
    <location>
        <begin position="9"/>
        <end position="80"/>
    </location>
</feature>
<comment type="catalytic activity">
    <reaction evidence="1">
        <text>Endonucleolytic cleavage of DNA to give random double-stranded fragments with terminal 5'-phosphates, ATP is simultaneously hydrolyzed.</text>
        <dbReference type="EC" id="3.1.21.3"/>
    </reaction>
</comment>
<organism evidence="12 13">
    <name type="scientific">Gloeobacter kilaueensis (strain ATCC BAA-2537 / CCAP 1431/1 / ULC 316 / JS1)</name>
    <dbReference type="NCBI Taxonomy" id="1183438"/>
    <lineage>
        <taxon>Bacteria</taxon>
        <taxon>Bacillati</taxon>
        <taxon>Cyanobacteriota</taxon>
        <taxon>Cyanophyceae</taxon>
        <taxon>Gloeobacterales</taxon>
        <taxon>Gloeobacteraceae</taxon>
        <taxon>Gloeobacter</taxon>
    </lineage>
</organism>
<accession>U5QNX8</accession>
<keyword evidence="9" id="KW-0067">ATP-binding</keyword>
<evidence type="ECO:0000256" key="3">
    <source>
        <dbReference type="ARBA" id="ARBA00012654"/>
    </source>
</evidence>
<evidence type="ECO:0000256" key="6">
    <source>
        <dbReference type="ARBA" id="ARBA00022747"/>
    </source>
</evidence>
<evidence type="ECO:0000256" key="4">
    <source>
        <dbReference type="ARBA" id="ARBA00022722"/>
    </source>
</evidence>
<dbReference type="AlphaFoldDB" id="U5QNX8"/>
<keyword evidence="13" id="KW-1185">Reference proteome</keyword>
<dbReference type="EMBL" id="CP003587">
    <property type="protein sequence ID" value="AGY60598.1"/>
    <property type="molecule type" value="Genomic_DNA"/>
</dbReference>
<dbReference type="Pfam" id="PF04313">
    <property type="entry name" value="HSDR_N"/>
    <property type="match status" value="1"/>
</dbReference>
<dbReference type="GO" id="GO:0009035">
    <property type="term" value="F:type I site-specific deoxyribonuclease activity"/>
    <property type="evidence" value="ECO:0007669"/>
    <property type="project" value="UniProtKB-EC"/>
</dbReference>
<evidence type="ECO:0000259" key="11">
    <source>
        <dbReference type="Pfam" id="PF04313"/>
    </source>
</evidence>
<sequence>MIAGDGRIVHDQARLVDFDSPENNDWLALNQFTSVENRYSRRADVLVFLNGLPIAIIELKNPGDENATLNDAYHQSALRREGDTTVVYKTLS</sequence>
<name>U5QNX8_GLOK1</name>
<protein>
    <recommendedName>
        <fullName evidence="3">type I site-specific deoxyribonuclease</fullName>
        <ecNumber evidence="3">3.1.21.3</ecNumber>
    </recommendedName>
</protein>
<dbReference type="EC" id="3.1.21.3" evidence="3"/>
<dbReference type="HOGENOM" id="CLU_2409118_0_0_3"/>
<reference evidence="12 13" key="1">
    <citation type="journal article" date="2013" name="PLoS ONE">
        <title>Cultivation and Complete Genome Sequencing of Gloeobacter kilaueensis sp. nov., from a Lava Cave in Kilauea Caldera, Hawai'i.</title>
        <authorList>
            <person name="Saw J.H."/>
            <person name="Schatz M."/>
            <person name="Brown M.V."/>
            <person name="Kunkel D.D."/>
            <person name="Foster J.S."/>
            <person name="Shick H."/>
            <person name="Christensen S."/>
            <person name="Hou S."/>
            <person name="Wan X."/>
            <person name="Donachie S.P."/>
        </authorList>
    </citation>
    <scope>NUCLEOTIDE SEQUENCE [LARGE SCALE GENOMIC DNA]</scope>
    <source>
        <strain evidence="13">JS</strain>
    </source>
</reference>
<dbReference type="Gene3D" id="3.90.1570.50">
    <property type="match status" value="1"/>
</dbReference>
<proteinExistence type="inferred from homology"/>
<keyword evidence="5" id="KW-0547">Nucleotide-binding</keyword>
<evidence type="ECO:0000256" key="10">
    <source>
        <dbReference type="ARBA" id="ARBA00023125"/>
    </source>
</evidence>
<evidence type="ECO:0000256" key="9">
    <source>
        <dbReference type="ARBA" id="ARBA00022840"/>
    </source>
</evidence>
<evidence type="ECO:0000256" key="7">
    <source>
        <dbReference type="ARBA" id="ARBA00022759"/>
    </source>
</evidence>
<keyword evidence="4" id="KW-0540">Nuclease</keyword>
<gene>
    <name evidence="12" type="ORF">GKIL_4352</name>
</gene>
<comment type="similarity">
    <text evidence="2">Belongs to the HsdR family.</text>
</comment>
<dbReference type="InterPro" id="IPR051268">
    <property type="entry name" value="Type-I_R_enzyme_R_subunit"/>
</dbReference>
<dbReference type="PANTHER" id="PTHR30195:SF15">
    <property type="entry name" value="TYPE I RESTRICTION ENZYME HINDI ENDONUCLEASE SUBUNIT"/>
    <property type="match status" value="1"/>
</dbReference>
<keyword evidence="7" id="KW-0255">Endonuclease</keyword>
<evidence type="ECO:0000256" key="5">
    <source>
        <dbReference type="ARBA" id="ARBA00022741"/>
    </source>
</evidence>
<evidence type="ECO:0000256" key="8">
    <source>
        <dbReference type="ARBA" id="ARBA00022801"/>
    </source>
</evidence>
<dbReference type="CDD" id="cd22332">
    <property type="entry name" value="HsdR_N"/>
    <property type="match status" value="1"/>
</dbReference>
<keyword evidence="10" id="KW-0238">DNA-binding</keyword>
<dbReference type="GO" id="GO:0009307">
    <property type="term" value="P:DNA restriction-modification system"/>
    <property type="evidence" value="ECO:0007669"/>
    <property type="project" value="UniProtKB-KW"/>
</dbReference>
<dbReference type="Proteomes" id="UP000017396">
    <property type="component" value="Chromosome"/>
</dbReference>
<dbReference type="STRING" id="1183438.GKIL_4352"/>
<evidence type="ECO:0000256" key="1">
    <source>
        <dbReference type="ARBA" id="ARBA00000851"/>
    </source>
</evidence>
<evidence type="ECO:0000256" key="2">
    <source>
        <dbReference type="ARBA" id="ARBA00008598"/>
    </source>
</evidence>
<dbReference type="InterPro" id="IPR007409">
    <property type="entry name" value="Restrct_endonuc_type1_HsdR_N"/>
</dbReference>
<dbReference type="GO" id="GO:0005524">
    <property type="term" value="F:ATP binding"/>
    <property type="evidence" value="ECO:0007669"/>
    <property type="project" value="UniProtKB-KW"/>
</dbReference>
<dbReference type="OrthoDB" id="9758243at2"/>
<evidence type="ECO:0000313" key="13">
    <source>
        <dbReference type="Proteomes" id="UP000017396"/>
    </source>
</evidence>
<dbReference type="PANTHER" id="PTHR30195">
    <property type="entry name" value="TYPE I SITE-SPECIFIC DEOXYRIBONUCLEASE PROTEIN SUBUNIT M AND R"/>
    <property type="match status" value="1"/>
</dbReference>
<dbReference type="KEGG" id="glj:GKIL_4352"/>
<keyword evidence="6" id="KW-0680">Restriction system</keyword>
<evidence type="ECO:0000313" key="12">
    <source>
        <dbReference type="EMBL" id="AGY60598.1"/>
    </source>
</evidence>
<dbReference type="eggNOG" id="COG0610">
    <property type="taxonomic scope" value="Bacteria"/>
</dbReference>
<keyword evidence="8" id="KW-0378">Hydrolase</keyword>